<evidence type="ECO:0000256" key="2">
    <source>
        <dbReference type="SAM" id="Phobius"/>
    </source>
</evidence>
<keyword evidence="2" id="KW-1133">Transmembrane helix</keyword>
<keyword evidence="2" id="KW-0472">Membrane</keyword>
<dbReference type="EMBL" id="UINC01086259">
    <property type="protein sequence ID" value="SVC34555.1"/>
    <property type="molecule type" value="Genomic_DNA"/>
</dbReference>
<accession>A0A382LFA2</accession>
<keyword evidence="2" id="KW-0812">Transmembrane</keyword>
<evidence type="ECO:0000313" key="3">
    <source>
        <dbReference type="EMBL" id="SVC34555.1"/>
    </source>
</evidence>
<gene>
    <name evidence="3" type="ORF">METZ01_LOCUS287409</name>
</gene>
<feature type="compositionally biased region" description="Basic and acidic residues" evidence="1">
    <location>
        <begin position="63"/>
        <end position="72"/>
    </location>
</feature>
<sequence>MTELDTYLGNIGAWKKTSWSLMMVALMVFSTTVAFMGTNDEFQQGWADSIQRTSVQTADQDDQPFRDRENHDSQPTPWSHPALLDPQYGDLGVMYGKVNDLSLLDLRASGWTLHLEERIGNDHDNDGIDDLNDLDDDN</sequence>
<feature type="transmembrane region" description="Helical" evidence="2">
    <location>
        <begin position="20"/>
        <end position="37"/>
    </location>
</feature>
<dbReference type="AlphaFoldDB" id="A0A382LFA2"/>
<feature type="region of interest" description="Disordered" evidence="1">
    <location>
        <begin position="47"/>
        <end position="83"/>
    </location>
</feature>
<feature type="non-terminal residue" evidence="3">
    <location>
        <position position="138"/>
    </location>
</feature>
<evidence type="ECO:0000256" key="1">
    <source>
        <dbReference type="SAM" id="MobiDB-lite"/>
    </source>
</evidence>
<name>A0A382LFA2_9ZZZZ</name>
<reference evidence="3" key="1">
    <citation type="submission" date="2018-05" db="EMBL/GenBank/DDBJ databases">
        <authorList>
            <person name="Lanie J.A."/>
            <person name="Ng W.-L."/>
            <person name="Kazmierczak K.M."/>
            <person name="Andrzejewski T.M."/>
            <person name="Davidsen T.M."/>
            <person name="Wayne K.J."/>
            <person name="Tettelin H."/>
            <person name="Glass J.I."/>
            <person name="Rusch D."/>
            <person name="Podicherti R."/>
            <person name="Tsui H.-C.T."/>
            <person name="Winkler M.E."/>
        </authorList>
    </citation>
    <scope>NUCLEOTIDE SEQUENCE</scope>
</reference>
<protein>
    <submittedName>
        <fullName evidence="3">Uncharacterized protein</fullName>
    </submittedName>
</protein>
<proteinExistence type="predicted"/>
<organism evidence="3">
    <name type="scientific">marine metagenome</name>
    <dbReference type="NCBI Taxonomy" id="408172"/>
    <lineage>
        <taxon>unclassified sequences</taxon>
        <taxon>metagenomes</taxon>
        <taxon>ecological metagenomes</taxon>
    </lineage>
</organism>